<keyword evidence="12" id="KW-1185">Reference proteome</keyword>
<dbReference type="Pfam" id="PF01339">
    <property type="entry name" value="CheB_methylest"/>
    <property type="match status" value="1"/>
</dbReference>
<feature type="active site" evidence="5 6">
    <location>
        <position position="212"/>
    </location>
</feature>
<evidence type="ECO:0000256" key="7">
    <source>
        <dbReference type="PROSITE-ProRule" id="PRU00169"/>
    </source>
</evidence>
<feature type="compositionally biased region" description="Polar residues" evidence="8">
    <location>
        <begin position="151"/>
        <end position="166"/>
    </location>
</feature>
<name>A0A4U1JIJ9_9BACT</name>
<dbReference type="GO" id="GO:0000156">
    <property type="term" value="F:phosphorelay response regulator activity"/>
    <property type="evidence" value="ECO:0007669"/>
    <property type="project" value="InterPro"/>
</dbReference>
<dbReference type="PIRSF" id="PIRSF000876">
    <property type="entry name" value="RR_chemtxs_CheB"/>
    <property type="match status" value="1"/>
</dbReference>
<dbReference type="InterPro" id="IPR035909">
    <property type="entry name" value="CheB_C"/>
</dbReference>
<sequence>MKTGPLRVLVVDDSAYNRRNIADILSGSDEVEVVGKAGDGEEALRLALSLKPDVITLDLEMPKMDGFTFLRILMVRQPTPVIVVSSYSQKENVFKALELGAVDFVAKPSQRLAPDTSLRREILQKVLLVRYLRPLAAVSQRNSAIPPLPRSTATPQVLSTPQPEQPSARSAANIAARFIVGIGSSTGGPTALLEILSRVPEKFAGAILIAQHMPEKFTRTFAERLDRKSAIRVSEAVDGDIVTARRAFICPGKMCMEAVVSQGPSGMGWNEIRLRVGPPSQHDRYIPSADRLLRSLAPVGSRAYGVILTGMGDDGVAGARAIRAGGGTIIAESEETAVVYGMPRAAVKAGVVNEVMGLPQIVDWVAQLS</sequence>
<evidence type="ECO:0000313" key="11">
    <source>
        <dbReference type="EMBL" id="TKD12495.1"/>
    </source>
</evidence>
<evidence type="ECO:0000256" key="8">
    <source>
        <dbReference type="SAM" id="MobiDB-lite"/>
    </source>
</evidence>
<dbReference type="EC" id="3.1.1.61" evidence="5"/>
<comment type="subcellular location">
    <subcellularLocation>
        <location evidence="5">Cytoplasm</location>
    </subcellularLocation>
</comment>
<comment type="catalytic activity">
    <reaction evidence="4 5">
        <text>[protein]-L-glutamate 5-O-methyl ester + H2O = L-glutamyl-[protein] + methanol + H(+)</text>
        <dbReference type="Rhea" id="RHEA:23236"/>
        <dbReference type="Rhea" id="RHEA-COMP:10208"/>
        <dbReference type="Rhea" id="RHEA-COMP:10311"/>
        <dbReference type="ChEBI" id="CHEBI:15377"/>
        <dbReference type="ChEBI" id="CHEBI:15378"/>
        <dbReference type="ChEBI" id="CHEBI:17790"/>
        <dbReference type="ChEBI" id="CHEBI:29973"/>
        <dbReference type="ChEBI" id="CHEBI:82795"/>
        <dbReference type="EC" id="3.1.1.61"/>
    </reaction>
</comment>
<dbReference type="InterPro" id="IPR011006">
    <property type="entry name" value="CheY-like_superfamily"/>
</dbReference>
<dbReference type="CDD" id="cd17541">
    <property type="entry name" value="REC_CheB-like"/>
    <property type="match status" value="1"/>
</dbReference>
<dbReference type="Gene3D" id="3.40.50.2300">
    <property type="match status" value="1"/>
</dbReference>
<keyword evidence="3 5" id="KW-0378">Hydrolase</keyword>
<evidence type="ECO:0000256" key="4">
    <source>
        <dbReference type="ARBA" id="ARBA00048267"/>
    </source>
</evidence>
<comment type="function">
    <text evidence="5">Involved in chemotaxis. Part of a chemotaxis signal transduction system that modulates chemotaxis in response to various stimuli. Catalyzes the demethylation of specific methylglutamate residues introduced into the chemoreceptors (methyl-accepting chemotaxis proteins or MCP) by CheR. Also mediates the irreversible deamidation of specific glutamine residues to glutamic acid.</text>
</comment>
<evidence type="ECO:0000256" key="2">
    <source>
        <dbReference type="ARBA" id="ARBA00022500"/>
    </source>
</evidence>
<dbReference type="InterPro" id="IPR000673">
    <property type="entry name" value="Sig_transdc_resp-reg_Me-estase"/>
</dbReference>
<dbReference type="GO" id="GO:0050568">
    <property type="term" value="F:protein-glutamine glutaminase activity"/>
    <property type="evidence" value="ECO:0007669"/>
    <property type="project" value="UniProtKB-UniRule"/>
</dbReference>
<keyword evidence="11" id="KW-0489">Methyltransferase</keyword>
<keyword evidence="2 5" id="KW-0145">Chemotaxis</keyword>
<dbReference type="EMBL" id="SSMQ01000003">
    <property type="protein sequence ID" value="TKD12495.1"/>
    <property type="molecule type" value="Genomic_DNA"/>
</dbReference>
<keyword evidence="5 7" id="KW-0597">Phosphoprotein</keyword>
<reference evidence="11 12" key="1">
    <citation type="submission" date="2019-04" db="EMBL/GenBank/DDBJ databases">
        <authorList>
            <person name="Li Y."/>
            <person name="Wang J."/>
        </authorList>
    </citation>
    <scope>NUCLEOTIDE SEQUENCE [LARGE SCALE GENOMIC DNA]</scope>
    <source>
        <strain evidence="11 12">DSM 14668</strain>
    </source>
</reference>
<dbReference type="PROSITE" id="PS50122">
    <property type="entry name" value="CHEB"/>
    <property type="match status" value="1"/>
</dbReference>
<dbReference type="SMART" id="SM00448">
    <property type="entry name" value="REC"/>
    <property type="match status" value="1"/>
</dbReference>
<evidence type="ECO:0000259" key="10">
    <source>
        <dbReference type="PROSITE" id="PS50122"/>
    </source>
</evidence>
<comment type="catalytic activity">
    <reaction evidence="5">
        <text>L-glutaminyl-[protein] + H2O = L-glutamyl-[protein] + NH4(+)</text>
        <dbReference type="Rhea" id="RHEA:16441"/>
        <dbReference type="Rhea" id="RHEA-COMP:10207"/>
        <dbReference type="Rhea" id="RHEA-COMP:10208"/>
        <dbReference type="ChEBI" id="CHEBI:15377"/>
        <dbReference type="ChEBI" id="CHEBI:28938"/>
        <dbReference type="ChEBI" id="CHEBI:29973"/>
        <dbReference type="ChEBI" id="CHEBI:30011"/>
        <dbReference type="EC" id="3.5.1.44"/>
    </reaction>
</comment>
<dbReference type="PROSITE" id="PS50110">
    <property type="entry name" value="RESPONSE_REGULATORY"/>
    <property type="match status" value="1"/>
</dbReference>
<accession>A0A4U1JIJ9</accession>
<dbReference type="EC" id="3.5.1.44" evidence="5"/>
<dbReference type="RefSeq" id="WP_136927794.1">
    <property type="nucleotide sequence ID" value="NZ_SSMQ01000003.1"/>
</dbReference>
<dbReference type="NCBIfam" id="NF001965">
    <property type="entry name" value="PRK00742.1"/>
    <property type="match status" value="1"/>
</dbReference>
<protein>
    <recommendedName>
        <fullName evidence="5">Protein-glutamate methylesterase/protein-glutamine glutaminase</fullName>
        <ecNumber evidence="5">3.1.1.61</ecNumber>
        <ecNumber evidence="5">3.5.1.44</ecNumber>
    </recommendedName>
</protein>
<comment type="similarity">
    <text evidence="5">Belongs to the CheB family.</text>
</comment>
<keyword evidence="1 5" id="KW-0963">Cytoplasm</keyword>
<dbReference type="InterPro" id="IPR008248">
    <property type="entry name" value="CheB-like"/>
</dbReference>
<dbReference type="GO" id="GO:0008984">
    <property type="term" value="F:protein-glutamate methylesterase activity"/>
    <property type="evidence" value="ECO:0007669"/>
    <property type="project" value="UniProtKB-UniRule"/>
</dbReference>
<dbReference type="PANTHER" id="PTHR42872:SF6">
    <property type="entry name" value="PROTEIN-GLUTAMATE METHYLESTERASE_PROTEIN-GLUTAMINE GLUTAMINASE"/>
    <property type="match status" value="1"/>
</dbReference>
<evidence type="ECO:0000259" key="9">
    <source>
        <dbReference type="PROSITE" id="PS50110"/>
    </source>
</evidence>
<evidence type="ECO:0000256" key="3">
    <source>
        <dbReference type="ARBA" id="ARBA00022801"/>
    </source>
</evidence>
<dbReference type="GO" id="GO:0006935">
    <property type="term" value="P:chemotaxis"/>
    <property type="evidence" value="ECO:0007669"/>
    <property type="project" value="UniProtKB-UniRule"/>
</dbReference>
<feature type="domain" description="Response regulatory" evidence="9">
    <location>
        <begin position="7"/>
        <end position="122"/>
    </location>
</feature>
<proteinExistence type="inferred from homology"/>
<comment type="caution">
    <text evidence="11">The sequence shown here is derived from an EMBL/GenBank/DDBJ whole genome shotgun (WGS) entry which is preliminary data.</text>
</comment>
<evidence type="ECO:0000256" key="5">
    <source>
        <dbReference type="HAMAP-Rule" id="MF_00099"/>
    </source>
</evidence>
<dbReference type="SUPFAM" id="SSF52738">
    <property type="entry name" value="Methylesterase CheB, C-terminal domain"/>
    <property type="match status" value="1"/>
</dbReference>
<feature type="domain" description="CheB-type methylesterase" evidence="10">
    <location>
        <begin position="173"/>
        <end position="361"/>
    </location>
</feature>
<dbReference type="GO" id="GO:0032259">
    <property type="term" value="P:methylation"/>
    <property type="evidence" value="ECO:0007669"/>
    <property type="project" value="UniProtKB-KW"/>
</dbReference>
<feature type="active site" evidence="5 6">
    <location>
        <position position="314"/>
    </location>
</feature>
<feature type="region of interest" description="Disordered" evidence="8">
    <location>
        <begin position="143"/>
        <end position="166"/>
    </location>
</feature>
<comment type="PTM">
    <text evidence="5">Phosphorylated by CheA. Phosphorylation of the N-terminal regulatory domain activates the methylesterase activity.</text>
</comment>
<feature type="modified residue" description="4-aspartylphosphate" evidence="5 7">
    <location>
        <position position="58"/>
    </location>
</feature>
<organism evidence="11 12">
    <name type="scientific">Polyangium fumosum</name>
    <dbReference type="NCBI Taxonomy" id="889272"/>
    <lineage>
        <taxon>Bacteria</taxon>
        <taxon>Pseudomonadati</taxon>
        <taxon>Myxococcota</taxon>
        <taxon>Polyangia</taxon>
        <taxon>Polyangiales</taxon>
        <taxon>Polyangiaceae</taxon>
        <taxon>Polyangium</taxon>
    </lineage>
</organism>
<gene>
    <name evidence="5 11" type="primary">cheB</name>
    <name evidence="11" type="ORF">E8A74_04640</name>
</gene>
<dbReference type="AlphaFoldDB" id="A0A4U1JIJ9"/>
<dbReference type="Proteomes" id="UP000309215">
    <property type="component" value="Unassembled WGS sequence"/>
</dbReference>
<dbReference type="CDD" id="cd16432">
    <property type="entry name" value="CheB_Rec"/>
    <property type="match status" value="1"/>
</dbReference>
<dbReference type="HAMAP" id="MF_00099">
    <property type="entry name" value="CheB_chemtxs"/>
    <property type="match status" value="1"/>
</dbReference>
<dbReference type="InterPro" id="IPR001789">
    <property type="entry name" value="Sig_transdc_resp-reg_receiver"/>
</dbReference>
<dbReference type="GO" id="GO:0005737">
    <property type="term" value="C:cytoplasm"/>
    <property type="evidence" value="ECO:0007669"/>
    <property type="project" value="UniProtKB-SubCell"/>
</dbReference>
<feature type="active site" evidence="5 6">
    <location>
        <position position="185"/>
    </location>
</feature>
<dbReference type="Pfam" id="PF00072">
    <property type="entry name" value="Response_reg"/>
    <property type="match status" value="1"/>
</dbReference>
<evidence type="ECO:0000256" key="6">
    <source>
        <dbReference type="PROSITE-ProRule" id="PRU00050"/>
    </source>
</evidence>
<dbReference type="Gene3D" id="3.40.50.180">
    <property type="entry name" value="Methylesterase CheB, C-terminal domain"/>
    <property type="match status" value="1"/>
</dbReference>
<evidence type="ECO:0000313" key="12">
    <source>
        <dbReference type="Proteomes" id="UP000309215"/>
    </source>
</evidence>
<dbReference type="SUPFAM" id="SSF52172">
    <property type="entry name" value="CheY-like"/>
    <property type="match status" value="1"/>
</dbReference>
<dbReference type="GO" id="GO:0008168">
    <property type="term" value="F:methyltransferase activity"/>
    <property type="evidence" value="ECO:0007669"/>
    <property type="project" value="UniProtKB-KW"/>
</dbReference>
<dbReference type="OrthoDB" id="9793421at2"/>
<comment type="domain">
    <text evidence="5">Contains a C-terminal catalytic domain, and an N-terminal region which modulates catalytic activity.</text>
</comment>
<keyword evidence="11" id="KW-0808">Transferase</keyword>
<dbReference type="PANTHER" id="PTHR42872">
    <property type="entry name" value="PROTEIN-GLUTAMATE METHYLESTERASE/PROTEIN-GLUTAMINE GLUTAMINASE"/>
    <property type="match status" value="1"/>
</dbReference>
<evidence type="ECO:0000256" key="1">
    <source>
        <dbReference type="ARBA" id="ARBA00022490"/>
    </source>
</evidence>